<reference evidence="1 2" key="1">
    <citation type="submission" date="2019-05" db="EMBL/GenBank/DDBJ databases">
        <title>Another draft genome of Portunus trituberculatus and its Hox gene families provides insights of decapod evolution.</title>
        <authorList>
            <person name="Jeong J.-H."/>
            <person name="Song I."/>
            <person name="Kim S."/>
            <person name="Choi T."/>
            <person name="Kim D."/>
            <person name="Ryu S."/>
            <person name="Kim W."/>
        </authorList>
    </citation>
    <scope>NUCLEOTIDE SEQUENCE [LARGE SCALE GENOMIC DNA]</scope>
    <source>
        <tissue evidence="1">Muscle</tissue>
    </source>
</reference>
<organism evidence="1 2">
    <name type="scientific">Portunus trituberculatus</name>
    <name type="common">Swimming crab</name>
    <name type="synonym">Neptunus trituberculatus</name>
    <dbReference type="NCBI Taxonomy" id="210409"/>
    <lineage>
        <taxon>Eukaryota</taxon>
        <taxon>Metazoa</taxon>
        <taxon>Ecdysozoa</taxon>
        <taxon>Arthropoda</taxon>
        <taxon>Crustacea</taxon>
        <taxon>Multicrustacea</taxon>
        <taxon>Malacostraca</taxon>
        <taxon>Eumalacostraca</taxon>
        <taxon>Eucarida</taxon>
        <taxon>Decapoda</taxon>
        <taxon>Pleocyemata</taxon>
        <taxon>Brachyura</taxon>
        <taxon>Eubrachyura</taxon>
        <taxon>Portunoidea</taxon>
        <taxon>Portunidae</taxon>
        <taxon>Portuninae</taxon>
        <taxon>Portunus</taxon>
    </lineage>
</organism>
<dbReference type="AlphaFoldDB" id="A0A5B7FQK4"/>
<sequence length="77" mass="8377">MPIEGTVEVEVGVAALEDMEIVEEPRPTPSGKEKQQENAAYTTLVNKDFQGFVMECPGEEGTQLVIIHGVRPTSMST</sequence>
<dbReference type="Proteomes" id="UP000324222">
    <property type="component" value="Unassembled WGS sequence"/>
</dbReference>
<evidence type="ECO:0000313" key="2">
    <source>
        <dbReference type="Proteomes" id="UP000324222"/>
    </source>
</evidence>
<name>A0A5B7FQK4_PORTR</name>
<gene>
    <name evidence="1" type="ORF">E2C01_041368</name>
</gene>
<evidence type="ECO:0000313" key="1">
    <source>
        <dbReference type="EMBL" id="MPC47617.1"/>
    </source>
</evidence>
<accession>A0A5B7FQK4</accession>
<proteinExistence type="predicted"/>
<protein>
    <submittedName>
        <fullName evidence="1">Uncharacterized protein</fullName>
    </submittedName>
</protein>
<comment type="caution">
    <text evidence="1">The sequence shown here is derived from an EMBL/GenBank/DDBJ whole genome shotgun (WGS) entry which is preliminary data.</text>
</comment>
<dbReference type="EMBL" id="VSRR010007833">
    <property type="protein sequence ID" value="MPC47617.1"/>
    <property type="molecule type" value="Genomic_DNA"/>
</dbReference>
<keyword evidence="2" id="KW-1185">Reference proteome</keyword>